<organism evidence="1 2">
    <name type="scientific">Flaviaesturariibacter amylovorans</name>
    <dbReference type="NCBI Taxonomy" id="1084520"/>
    <lineage>
        <taxon>Bacteria</taxon>
        <taxon>Pseudomonadati</taxon>
        <taxon>Bacteroidota</taxon>
        <taxon>Chitinophagia</taxon>
        <taxon>Chitinophagales</taxon>
        <taxon>Chitinophagaceae</taxon>
        <taxon>Flaviaestuariibacter</taxon>
    </lineage>
</organism>
<protein>
    <recommendedName>
        <fullName evidence="3">Four helix bundle protein</fullName>
    </recommendedName>
</protein>
<reference evidence="2" key="1">
    <citation type="journal article" date="2019" name="Int. J. Syst. Evol. Microbiol.">
        <title>The Global Catalogue of Microorganisms (GCM) 10K type strain sequencing project: providing services to taxonomists for standard genome sequencing and annotation.</title>
        <authorList>
            <consortium name="The Broad Institute Genomics Platform"/>
            <consortium name="The Broad Institute Genome Sequencing Center for Infectious Disease"/>
            <person name="Wu L."/>
            <person name="Ma J."/>
        </authorList>
    </citation>
    <scope>NUCLEOTIDE SEQUENCE [LARGE SCALE GENOMIC DNA]</scope>
    <source>
        <strain evidence="2">JCM 17919</strain>
    </source>
</reference>
<gene>
    <name evidence="1" type="ORF">GCM10023184_38280</name>
</gene>
<dbReference type="EMBL" id="BAABGY010000014">
    <property type="protein sequence ID" value="GAA4340518.1"/>
    <property type="molecule type" value="Genomic_DNA"/>
</dbReference>
<accession>A0ABP8HK96</accession>
<keyword evidence="2" id="KW-1185">Reference proteome</keyword>
<proteinExistence type="predicted"/>
<evidence type="ECO:0008006" key="3">
    <source>
        <dbReference type="Google" id="ProtNLM"/>
    </source>
</evidence>
<sequence length="91" mass="10533">MAKSGFFRIQAAIPPVSNANPEPARARIYRTSILMSPEEIQTRLRDCEHLYAECLAENMSGATLRYLWEEIRKLREQLQALEHGLRQPPPR</sequence>
<name>A0ABP8HK96_9BACT</name>
<evidence type="ECO:0000313" key="2">
    <source>
        <dbReference type="Proteomes" id="UP001501725"/>
    </source>
</evidence>
<evidence type="ECO:0000313" key="1">
    <source>
        <dbReference type="EMBL" id="GAA4340518.1"/>
    </source>
</evidence>
<dbReference type="Proteomes" id="UP001501725">
    <property type="component" value="Unassembled WGS sequence"/>
</dbReference>
<comment type="caution">
    <text evidence="1">The sequence shown here is derived from an EMBL/GenBank/DDBJ whole genome shotgun (WGS) entry which is preliminary data.</text>
</comment>